<dbReference type="EMBL" id="REGN01003664">
    <property type="protein sequence ID" value="RNA21424.1"/>
    <property type="molecule type" value="Genomic_DNA"/>
</dbReference>
<sequence>MFEKKTQVSQTTLLPNIMKFKIPKRRSSRIQAIKTQNTKNVERLNEKNLSHSSSCSDSSSGEEYNPIKTPKRKS</sequence>
<feature type="compositionally biased region" description="Basic and acidic residues" evidence="1">
    <location>
        <begin position="40"/>
        <end position="49"/>
    </location>
</feature>
<organism evidence="2 3">
    <name type="scientific">Brachionus plicatilis</name>
    <name type="common">Marine rotifer</name>
    <name type="synonym">Brachionus muelleri</name>
    <dbReference type="NCBI Taxonomy" id="10195"/>
    <lineage>
        <taxon>Eukaryota</taxon>
        <taxon>Metazoa</taxon>
        <taxon>Spiralia</taxon>
        <taxon>Gnathifera</taxon>
        <taxon>Rotifera</taxon>
        <taxon>Eurotatoria</taxon>
        <taxon>Monogononta</taxon>
        <taxon>Pseudotrocha</taxon>
        <taxon>Ploima</taxon>
        <taxon>Brachionidae</taxon>
        <taxon>Brachionus</taxon>
    </lineage>
</organism>
<keyword evidence="3" id="KW-1185">Reference proteome</keyword>
<gene>
    <name evidence="2" type="ORF">BpHYR1_006072</name>
</gene>
<proteinExistence type="predicted"/>
<comment type="caution">
    <text evidence="2">The sequence shown here is derived from an EMBL/GenBank/DDBJ whole genome shotgun (WGS) entry which is preliminary data.</text>
</comment>
<feature type="compositionally biased region" description="Polar residues" evidence="1">
    <location>
        <begin position="29"/>
        <end position="39"/>
    </location>
</feature>
<dbReference type="Proteomes" id="UP000276133">
    <property type="component" value="Unassembled WGS sequence"/>
</dbReference>
<accession>A0A3M7RDB7</accession>
<dbReference type="AlphaFoldDB" id="A0A3M7RDB7"/>
<name>A0A3M7RDB7_BRAPC</name>
<feature type="compositionally biased region" description="Low complexity" evidence="1">
    <location>
        <begin position="50"/>
        <end position="59"/>
    </location>
</feature>
<protein>
    <submittedName>
        <fullName evidence="2">Uncharacterized protein</fullName>
    </submittedName>
</protein>
<evidence type="ECO:0000313" key="2">
    <source>
        <dbReference type="EMBL" id="RNA21424.1"/>
    </source>
</evidence>
<evidence type="ECO:0000256" key="1">
    <source>
        <dbReference type="SAM" id="MobiDB-lite"/>
    </source>
</evidence>
<evidence type="ECO:0000313" key="3">
    <source>
        <dbReference type="Proteomes" id="UP000276133"/>
    </source>
</evidence>
<reference evidence="2 3" key="1">
    <citation type="journal article" date="2018" name="Sci. Rep.">
        <title>Genomic signatures of local adaptation to the degree of environmental predictability in rotifers.</title>
        <authorList>
            <person name="Franch-Gras L."/>
            <person name="Hahn C."/>
            <person name="Garcia-Roger E.M."/>
            <person name="Carmona M.J."/>
            <person name="Serra M."/>
            <person name="Gomez A."/>
        </authorList>
    </citation>
    <scope>NUCLEOTIDE SEQUENCE [LARGE SCALE GENOMIC DNA]</scope>
    <source>
        <strain evidence="2">HYR1</strain>
    </source>
</reference>
<feature type="region of interest" description="Disordered" evidence="1">
    <location>
        <begin position="23"/>
        <end position="74"/>
    </location>
</feature>